<evidence type="ECO:0000313" key="3">
    <source>
        <dbReference type="EMBL" id="KAF1947210.1"/>
    </source>
</evidence>
<keyword evidence="2" id="KW-0472">Membrane</keyword>
<name>A0A6A5T4V7_9PLEO</name>
<keyword evidence="2" id="KW-1133">Transmembrane helix</keyword>
<dbReference type="Proteomes" id="UP000800038">
    <property type="component" value="Unassembled WGS sequence"/>
</dbReference>
<feature type="region of interest" description="Disordered" evidence="1">
    <location>
        <begin position="28"/>
        <end position="52"/>
    </location>
</feature>
<evidence type="ECO:0000256" key="1">
    <source>
        <dbReference type="SAM" id="MobiDB-lite"/>
    </source>
</evidence>
<gene>
    <name evidence="3" type="ORF">EJ02DRAFT_365332</name>
</gene>
<dbReference type="EMBL" id="ML975999">
    <property type="protein sequence ID" value="KAF1947210.1"/>
    <property type="molecule type" value="Genomic_DNA"/>
</dbReference>
<sequence>MADQIDPLPIPNDPTSKQSFREAVYGSIDSSSSAHDSAIEVSPTEVPQRAFPRPHQYRIIPPRVNGHGHLIVVHREVPYFVGISFVFGAFAWAVWCAIYAYPLLGGHSNDWKSGHGGA</sequence>
<keyword evidence="2" id="KW-0812">Transmembrane</keyword>
<dbReference type="OrthoDB" id="3659759at2759"/>
<dbReference type="AlphaFoldDB" id="A0A6A5T4V7"/>
<organism evidence="3 4">
    <name type="scientific">Clathrospora elynae</name>
    <dbReference type="NCBI Taxonomy" id="706981"/>
    <lineage>
        <taxon>Eukaryota</taxon>
        <taxon>Fungi</taxon>
        <taxon>Dikarya</taxon>
        <taxon>Ascomycota</taxon>
        <taxon>Pezizomycotina</taxon>
        <taxon>Dothideomycetes</taxon>
        <taxon>Pleosporomycetidae</taxon>
        <taxon>Pleosporales</taxon>
        <taxon>Diademaceae</taxon>
        <taxon>Clathrospora</taxon>
    </lineage>
</organism>
<evidence type="ECO:0000256" key="2">
    <source>
        <dbReference type="SAM" id="Phobius"/>
    </source>
</evidence>
<feature type="transmembrane region" description="Helical" evidence="2">
    <location>
        <begin position="79"/>
        <end position="101"/>
    </location>
</feature>
<evidence type="ECO:0000313" key="4">
    <source>
        <dbReference type="Proteomes" id="UP000800038"/>
    </source>
</evidence>
<proteinExistence type="predicted"/>
<keyword evidence="4" id="KW-1185">Reference proteome</keyword>
<accession>A0A6A5T4V7</accession>
<protein>
    <submittedName>
        <fullName evidence="3">Uncharacterized protein</fullName>
    </submittedName>
</protein>
<reference evidence="3" key="1">
    <citation type="journal article" date="2020" name="Stud. Mycol.">
        <title>101 Dothideomycetes genomes: a test case for predicting lifestyles and emergence of pathogens.</title>
        <authorList>
            <person name="Haridas S."/>
            <person name="Albert R."/>
            <person name="Binder M."/>
            <person name="Bloem J."/>
            <person name="Labutti K."/>
            <person name="Salamov A."/>
            <person name="Andreopoulos B."/>
            <person name="Baker S."/>
            <person name="Barry K."/>
            <person name="Bills G."/>
            <person name="Bluhm B."/>
            <person name="Cannon C."/>
            <person name="Castanera R."/>
            <person name="Culley D."/>
            <person name="Daum C."/>
            <person name="Ezra D."/>
            <person name="Gonzalez J."/>
            <person name="Henrissat B."/>
            <person name="Kuo A."/>
            <person name="Liang C."/>
            <person name="Lipzen A."/>
            <person name="Lutzoni F."/>
            <person name="Magnuson J."/>
            <person name="Mondo S."/>
            <person name="Nolan M."/>
            <person name="Ohm R."/>
            <person name="Pangilinan J."/>
            <person name="Park H.-J."/>
            <person name="Ramirez L."/>
            <person name="Alfaro M."/>
            <person name="Sun H."/>
            <person name="Tritt A."/>
            <person name="Yoshinaga Y."/>
            <person name="Zwiers L.-H."/>
            <person name="Turgeon B."/>
            <person name="Goodwin S."/>
            <person name="Spatafora J."/>
            <person name="Crous P."/>
            <person name="Grigoriev I."/>
        </authorList>
    </citation>
    <scope>NUCLEOTIDE SEQUENCE</scope>
    <source>
        <strain evidence="3">CBS 161.51</strain>
    </source>
</reference>